<organism evidence="1">
    <name type="scientific">Arundo donax</name>
    <name type="common">Giant reed</name>
    <name type="synonym">Donax arundinaceus</name>
    <dbReference type="NCBI Taxonomy" id="35708"/>
    <lineage>
        <taxon>Eukaryota</taxon>
        <taxon>Viridiplantae</taxon>
        <taxon>Streptophyta</taxon>
        <taxon>Embryophyta</taxon>
        <taxon>Tracheophyta</taxon>
        <taxon>Spermatophyta</taxon>
        <taxon>Magnoliopsida</taxon>
        <taxon>Liliopsida</taxon>
        <taxon>Poales</taxon>
        <taxon>Poaceae</taxon>
        <taxon>PACMAD clade</taxon>
        <taxon>Arundinoideae</taxon>
        <taxon>Arundineae</taxon>
        <taxon>Arundo</taxon>
    </lineage>
</organism>
<reference evidence="1" key="2">
    <citation type="journal article" date="2015" name="Data Brief">
        <title>Shoot transcriptome of the giant reed, Arundo donax.</title>
        <authorList>
            <person name="Barrero R.A."/>
            <person name="Guerrero F.D."/>
            <person name="Moolhuijzen P."/>
            <person name="Goolsby J.A."/>
            <person name="Tidwell J."/>
            <person name="Bellgard S.E."/>
            <person name="Bellgard M.I."/>
        </authorList>
    </citation>
    <scope>NUCLEOTIDE SEQUENCE</scope>
    <source>
        <tissue evidence="1">Shoot tissue taken approximately 20 cm above the soil surface</tissue>
    </source>
</reference>
<proteinExistence type="predicted"/>
<reference evidence="1" key="1">
    <citation type="submission" date="2014-09" db="EMBL/GenBank/DDBJ databases">
        <authorList>
            <person name="Magalhaes I.L.F."/>
            <person name="Oliveira U."/>
            <person name="Santos F.R."/>
            <person name="Vidigal T.H.D.A."/>
            <person name="Brescovit A.D."/>
            <person name="Santos A.J."/>
        </authorList>
    </citation>
    <scope>NUCLEOTIDE SEQUENCE</scope>
    <source>
        <tissue evidence="1">Shoot tissue taken approximately 20 cm above the soil surface</tissue>
    </source>
</reference>
<protein>
    <submittedName>
        <fullName evidence="1">Uncharacterized protein</fullName>
    </submittedName>
</protein>
<name>A0A0A9DYH4_ARUDO</name>
<dbReference type="AlphaFoldDB" id="A0A0A9DYH4"/>
<sequence length="101" mass="11568">MGIFARELCRPSFELIQMAKCGNHNCIRNPIEKNLTVMSMLSSRFTFLNTSMHIHCILYNAQCANLAFQLKLTFIKGLLQAKILIRKHKSTRTSQKGVLLK</sequence>
<evidence type="ECO:0000313" key="1">
    <source>
        <dbReference type="EMBL" id="JAD90715.1"/>
    </source>
</evidence>
<accession>A0A0A9DYH4</accession>
<dbReference type="EMBL" id="GBRH01207180">
    <property type="protein sequence ID" value="JAD90715.1"/>
    <property type="molecule type" value="Transcribed_RNA"/>
</dbReference>